<keyword evidence="2" id="KW-1185">Reference proteome</keyword>
<dbReference type="EMBL" id="JAQAGZ010000045">
    <property type="protein sequence ID" value="MCZ8517645.1"/>
    <property type="molecule type" value="Genomic_DNA"/>
</dbReference>
<evidence type="ECO:0000313" key="2">
    <source>
        <dbReference type="Proteomes" id="UP001527882"/>
    </source>
</evidence>
<name>A0ABT4QLP9_9BACL</name>
<accession>A0ABT4QLP9</accession>
<gene>
    <name evidence="1" type="ORF">O9H85_36050</name>
</gene>
<evidence type="ECO:0000313" key="1">
    <source>
        <dbReference type="EMBL" id="MCZ8517645.1"/>
    </source>
</evidence>
<sequence>MSKLFQLLVVLLFAVAFFTVPTQDEYSVWLKSKIKNESNNNFFVNMGVNLLGDAIIKRTTVCNNFIVASYCRTSLDSNNNISAIGAYNRFVLINDK</sequence>
<reference evidence="1 2" key="1">
    <citation type="submission" date="2022-12" db="EMBL/GenBank/DDBJ databases">
        <title>Draft genome sequence of Paenibacillus sp. dW9.</title>
        <authorList>
            <person name="Choi E.-W."/>
            <person name="Kim D.-U."/>
        </authorList>
    </citation>
    <scope>NUCLEOTIDE SEQUENCE [LARGE SCALE GENOMIC DNA]</scope>
    <source>
        <strain evidence="2">dW9</strain>
    </source>
</reference>
<dbReference type="RefSeq" id="WP_269886172.1">
    <property type="nucleotide sequence ID" value="NZ_JAQAGZ010000045.1"/>
</dbReference>
<protein>
    <submittedName>
        <fullName evidence="1">Uncharacterized protein</fullName>
    </submittedName>
</protein>
<comment type="caution">
    <text evidence="1">The sequence shown here is derived from an EMBL/GenBank/DDBJ whole genome shotgun (WGS) entry which is preliminary data.</text>
</comment>
<organism evidence="1 2">
    <name type="scientific">Paenibacillus gyeongsangnamensis</name>
    <dbReference type="NCBI Taxonomy" id="3388067"/>
    <lineage>
        <taxon>Bacteria</taxon>
        <taxon>Bacillati</taxon>
        <taxon>Bacillota</taxon>
        <taxon>Bacilli</taxon>
        <taxon>Bacillales</taxon>
        <taxon>Paenibacillaceae</taxon>
        <taxon>Paenibacillus</taxon>
    </lineage>
</organism>
<dbReference type="Proteomes" id="UP001527882">
    <property type="component" value="Unassembled WGS sequence"/>
</dbReference>
<proteinExistence type="predicted"/>